<dbReference type="Proteomes" id="UP001642540">
    <property type="component" value="Unassembled WGS sequence"/>
</dbReference>
<keyword evidence="3" id="KW-1185">Reference proteome</keyword>
<comment type="caution">
    <text evidence="2">The sequence shown here is derived from an EMBL/GenBank/DDBJ whole genome shotgun (WGS) entry which is preliminary data.</text>
</comment>
<feature type="region of interest" description="Disordered" evidence="1">
    <location>
        <begin position="74"/>
        <end position="125"/>
    </location>
</feature>
<organism evidence="2 3">
    <name type="scientific">Orchesella dallaii</name>
    <dbReference type="NCBI Taxonomy" id="48710"/>
    <lineage>
        <taxon>Eukaryota</taxon>
        <taxon>Metazoa</taxon>
        <taxon>Ecdysozoa</taxon>
        <taxon>Arthropoda</taxon>
        <taxon>Hexapoda</taxon>
        <taxon>Collembola</taxon>
        <taxon>Entomobryomorpha</taxon>
        <taxon>Entomobryoidea</taxon>
        <taxon>Orchesellidae</taxon>
        <taxon>Orchesellinae</taxon>
        <taxon>Orchesella</taxon>
    </lineage>
</organism>
<reference evidence="2 3" key="1">
    <citation type="submission" date="2024-08" db="EMBL/GenBank/DDBJ databases">
        <authorList>
            <person name="Cucini C."/>
            <person name="Frati F."/>
        </authorList>
    </citation>
    <scope>NUCLEOTIDE SEQUENCE [LARGE SCALE GENOMIC DNA]</scope>
</reference>
<evidence type="ECO:0000313" key="3">
    <source>
        <dbReference type="Proteomes" id="UP001642540"/>
    </source>
</evidence>
<dbReference type="EMBL" id="CAXLJM020000004">
    <property type="protein sequence ID" value="CAL8069222.1"/>
    <property type="molecule type" value="Genomic_DNA"/>
</dbReference>
<protein>
    <submittedName>
        <fullName evidence="2">Uncharacterized protein</fullName>
    </submittedName>
</protein>
<gene>
    <name evidence="2" type="ORF">ODALV1_LOCUS658</name>
</gene>
<sequence>MPPPSQPSERPVPIKKSLRLWVKNNGHVIRKKRRFTYSYPRTVEAAKDPFECATGKNKMFYLIAINLYPDKKIIRPDNSDSETEVEETNQNGSESHPPAFKVDSQQVRKRKRKVVRKATKKLDKSKSDLDALPLPLVANSLKLHNPEINHDLCGTFENVKAVESESHSVPKGKTPRARKRSTPNKSKKTGIINVTNNENETECSRLPLLEEDTSLSKSKENSNKNDELVKANNWLNSRKKSTAVPNIVNSFNKIVQTCSETGVVSFSLSKKPRQSRS</sequence>
<accession>A0ABP1PJC0</accession>
<evidence type="ECO:0000256" key="1">
    <source>
        <dbReference type="SAM" id="MobiDB-lite"/>
    </source>
</evidence>
<feature type="compositionally biased region" description="Basic residues" evidence="1">
    <location>
        <begin position="173"/>
        <end position="188"/>
    </location>
</feature>
<feature type="region of interest" description="Disordered" evidence="1">
    <location>
        <begin position="162"/>
        <end position="190"/>
    </location>
</feature>
<feature type="compositionally biased region" description="Basic residues" evidence="1">
    <location>
        <begin position="107"/>
        <end position="119"/>
    </location>
</feature>
<proteinExistence type="predicted"/>
<name>A0ABP1PJC0_9HEXA</name>
<evidence type="ECO:0000313" key="2">
    <source>
        <dbReference type="EMBL" id="CAL8069222.1"/>
    </source>
</evidence>